<dbReference type="GO" id="GO:0030246">
    <property type="term" value="F:carbohydrate binding"/>
    <property type="evidence" value="ECO:0007669"/>
    <property type="project" value="UniProtKB-ARBA"/>
</dbReference>
<dbReference type="EMBL" id="JAEKJA010000026">
    <property type="protein sequence ID" value="MBJ3778373.1"/>
    <property type="molecule type" value="Genomic_DNA"/>
</dbReference>
<organism evidence="6 7">
    <name type="scientific">Acuticoccus mangrovi</name>
    <dbReference type="NCBI Taxonomy" id="2796142"/>
    <lineage>
        <taxon>Bacteria</taxon>
        <taxon>Pseudomonadati</taxon>
        <taxon>Pseudomonadota</taxon>
        <taxon>Alphaproteobacteria</taxon>
        <taxon>Hyphomicrobiales</taxon>
        <taxon>Amorphaceae</taxon>
        <taxon>Acuticoccus</taxon>
    </lineage>
</organism>
<dbReference type="PROSITE" id="PS51257">
    <property type="entry name" value="PROKAR_LIPOPROTEIN"/>
    <property type="match status" value="1"/>
</dbReference>
<comment type="subcellular location">
    <subcellularLocation>
        <location evidence="1">Cell envelope</location>
    </subcellularLocation>
</comment>
<reference evidence="6" key="1">
    <citation type="submission" date="2020-12" db="EMBL/GenBank/DDBJ databases">
        <title>Bacterial taxonomy.</title>
        <authorList>
            <person name="Pan X."/>
        </authorList>
    </citation>
    <scope>NUCLEOTIDE SEQUENCE</scope>
    <source>
        <strain evidence="6">B2012</strain>
    </source>
</reference>
<evidence type="ECO:0000313" key="6">
    <source>
        <dbReference type="EMBL" id="MBJ3778373.1"/>
    </source>
</evidence>
<evidence type="ECO:0000256" key="3">
    <source>
        <dbReference type="ARBA" id="ARBA00022729"/>
    </source>
</evidence>
<comment type="similarity">
    <text evidence="2">Belongs to the bacterial solute-binding protein 2 family.</text>
</comment>
<dbReference type="AlphaFoldDB" id="A0A934ITL1"/>
<gene>
    <name evidence="6" type="ORF">JCR33_21920</name>
</gene>
<evidence type="ECO:0000256" key="1">
    <source>
        <dbReference type="ARBA" id="ARBA00004196"/>
    </source>
</evidence>
<evidence type="ECO:0000313" key="7">
    <source>
        <dbReference type="Proteomes" id="UP000609531"/>
    </source>
</evidence>
<dbReference type="Gene3D" id="3.40.50.2300">
    <property type="match status" value="2"/>
</dbReference>
<feature type="domain" description="Periplasmic binding protein" evidence="5">
    <location>
        <begin position="66"/>
        <end position="315"/>
    </location>
</feature>
<dbReference type="InterPro" id="IPR028082">
    <property type="entry name" value="Peripla_BP_I"/>
</dbReference>
<keyword evidence="3 4" id="KW-0732">Signal</keyword>
<evidence type="ECO:0000256" key="4">
    <source>
        <dbReference type="SAM" id="SignalP"/>
    </source>
</evidence>
<comment type="caution">
    <text evidence="6">The sequence shown here is derived from an EMBL/GenBank/DDBJ whole genome shotgun (WGS) entry which is preliminary data.</text>
</comment>
<feature type="signal peptide" evidence="4">
    <location>
        <begin position="1"/>
        <end position="25"/>
    </location>
</feature>
<dbReference type="Proteomes" id="UP000609531">
    <property type="component" value="Unassembled WGS sequence"/>
</dbReference>
<sequence>MTTRFFLTSAATTLLAAIACGPAHAAPDLEAAQAIVDEHSQIPTFEPPGEPFDAKACMADKKLFSVPTSSSIPFVDGIETSMEEVAEEIGFEFQQWKNQAQPTQWVQGMEFAINNGFDGIDLMAGIIPSSLGPQAAAAKAAGIQVFATHWADTTTPDDPAATHSFPIPYTRVGEIIGAWITVKTEGKANVLIIGSDDVPATTPYRKSVQATLDKLCDGGCSHTYVNVPVAEWATKIQTNVQGALIADPTINYIVPIYDSMSQFVLPALTITGKKGQVKIATFNGTPFVIDLVRQGEVEMDIGESLGWIARSTIDAEMRSLCGLDVPEDLYVPLLIFDKDNAETAGVPAGFNQGYGDEHVSGYRKLWGLE</sequence>
<dbReference type="SUPFAM" id="SSF53822">
    <property type="entry name" value="Periplasmic binding protein-like I"/>
    <property type="match status" value="1"/>
</dbReference>
<accession>A0A934ITL1</accession>
<feature type="chain" id="PRO_5037888046" evidence="4">
    <location>
        <begin position="26"/>
        <end position="369"/>
    </location>
</feature>
<proteinExistence type="inferred from homology"/>
<dbReference type="RefSeq" id="WP_198884270.1">
    <property type="nucleotide sequence ID" value="NZ_JAEKJA010000026.1"/>
</dbReference>
<name>A0A934ITL1_9HYPH</name>
<dbReference type="PANTHER" id="PTHR46847:SF1">
    <property type="entry name" value="D-ALLOSE-BINDING PERIPLASMIC PROTEIN-RELATED"/>
    <property type="match status" value="1"/>
</dbReference>
<dbReference type="GO" id="GO:0030313">
    <property type="term" value="C:cell envelope"/>
    <property type="evidence" value="ECO:0007669"/>
    <property type="project" value="UniProtKB-SubCell"/>
</dbReference>
<keyword evidence="7" id="KW-1185">Reference proteome</keyword>
<dbReference type="Pfam" id="PF13407">
    <property type="entry name" value="Peripla_BP_4"/>
    <property type="match status" value="1"/>
</dbReference>
<protein>
    <submittedName>
        <fullName evidence="6">Substrate-binding domain-containing protein</fullName>
    </submittedName>
</protein>
<dbReference type="PANTHER" id="PTHR46847">
    <property type="entry name" value="D-ALLOSE-BINDING PERIPLASMIC PROTEIN-RELATED"/>
    <property type="match status" value="1"/>
</dbReference>
<evidence type="ECO:0000256" key="2">
    <source>
        <dbReference type="ARBA" id="ARBA00007639"/>
    </source>
</evidence>
<dbReference type="InterPro" id="IPR025997">
    <property type="entry name" value="SBP_2_dom"/>
</dbReference>
<evidence type="ECO:0000259" key="5">
    <source>
        <dbReference type="Pfam" id="PF13407"/>
    </source>
</evidence>